<dbReference type="SUPFAM" id="SSF53474">
    <property type="entry name" value="alpha/beta-Hydrolases"/>
    <property type="match status" value="1"/>
</dbReference>
<evidence type="ECO:0000313" key="3">
    <source>
        <dbReference type="Proteomes" id="UP000562124"/>
    </source>
</evidence>
<gene>
    <name evidence="2" type="ORF">HIR71_10720</name>
</gene>
<dbReference type="Proteomes" id="UP000562124">
    <property type="component" value="Unassembled WGS sequence"/>
</dbReference>
<name>A0A7Y0M095_CELFI</name>
<dbReference type="Pfam" id="PF20408">
    <property type="entry name" value="Abhydrolase_11"/>
    <property type="match status" value="1"/>
</dbReference>
<dbReference type="RefSeq" id="WP_169325056.1">
    <property type="nucleotide sequence ID" value="NZ_JABCJJ010000015.1"/>
</dbReference>
<dbReference type="PANTHER" id="PTHR13136">
    <property type="entry name" value="TESTIS DEVELOPMENT PROTEIN PRTD"/>
    <property type="match status" value="1"/>
</dbReference>
<feature type="domain" description="KANL3/Tex30 alpha/beta hydrolase-like" evidence="1">
    <location>
        <begin position="29"/>
        <end position="181"/>
    </location>
</feature>
<keyword evidence="2" id="KW-0378">Hydrolase</keyword>
<dbReference type="InterPro" id="IPR046879">
    <property type="entry name" value="KANL3/Tex30_Abhydrolase"/>
</dbReference>
<dbReference type="AlphaFoldDB" id="A0A7Y0M095"/>
<dbReference type="GO" id="GO:0016787">
    <property type="term" value="F:hydrolase activity"/>
    <property type="evidence" value="ECO:0007669"/>
    <property type="project" value="UniProtKB-KW"/>
</dbReference>
<reference evidence="2 3" key="1">
    <citation type="submission" date="2020-04" db="EMBL/GenBank/DDBJ databases">
        <title>Sequencing and Assembly of C. fimi.</title>
        <authorList>
            <person name="Ramsey A.R."/>
        </authorList>
    </citation>
    <scope>NUCLEOTIDE SEQUENCE [LARGE SCALE GENOMIC DNA]</scope>
    <source>
        <strain evidence="2 3">SB</strain>
    </source>
</reference>
<dbReference type="PANTHER" id="PTHR13136:SF11">
    <property type="entry name" value="TESTIS-EXPRESSED PROTEIN 30"/>
    <property type="match status" value="1"/>
</dbReference>
<keyword evidence="3" id="KW-1185">Reference proteome</keyword>
<accession>A0A7Y0M095</accession>
<organism evidence="2 3">
    <name type="scientific">Cellulomonas fimi</name>
    <dbReference type="NCBI Taxonomy" id="1708"/>
    <lineage>
        <taxon>Bacteria</taxon>
        <taxon>Bacillati</taxon>
        <taxon>Actinomycetota</taxon>
        <taxon>Actinomycetes</taxon>
        <taxon>Micrococcales</taxon>
        <taxon>Cellulomonadaceae</taxon>
        <taxon>Cellulomonas</taxon>
    </lineage>
</organism>
<evidence type="ECO:0000259" key="1">
    <source>
        <dbReference type="Pfam" id="PF20408"/>
    </source>
</evidence>
<dbReference type="Gene3D" id="3.40.50.1820">
    <property type="entry name" value="alpha/beta hydrolase"/>
    <property type="match status" value="1"/>
</dbReference>
<protein>
    <submittedName>
        <fullName evidence="2">Alpha/beta hydrolase</fullName>
    </submittedName>
</protein>
<dbReference type="EMBL" id="JABCJJ010000015">
    <property type="protein sequence ID" value="NMR20683.1"/>
    <property type="molecule type" value="Genomic_DNA"/>
</dbReference>
<sequence length="223" mass="23300">MADPPTTREVETRHGIARLHLRPVARPVAALVLGHGAGGGVGAPDLVAVADAAADVGLAVALVEQPYRVAGRRAPPRAPVLDAAWVDVVAHLREIWSDTMPETSSGGPLLVVGGRSSGARVACRTAADVGAVGVLCLAFPLTPPARAGRPEPPSRLDELDAVEMPVLVVQGERDPFGMPPQRERRTVVVVRGDHALTADLAAVRTAAREWLGGRAEYRPSQTS</sequence>
<proteinExistence type="predicted"/>
<comment type="caution">
    <text evidence="2">The sequence shown here is derived from an EMBL/GenBank/DDBJ whole genome shotgun (WGS) entry which is preliminary data.</text>
</comment>
<evidence type="ECO:0000313" key="2">
    <source>
        <dbReference type="EMBL" id="NMR20683.1"/>
    </source>
</evidence>
<dbReference type="InterPro" id="IPR026555">
    <property type="entry name" value="NSL3/Tex30"/>
</dbReference>
<dbReference type="InterPro" id="IPR029058">
    <property type="entry name" value="AB_hydrolase_fold"/>
</dbReference>